<organism evidence="1 2">
    <name type="scientific">Pseudoalteromonas lipolytica</name>
    <dbReference type="NCBI Taxonomy" id="570156"/>
    <lineage>
        <taxon>Bacteria</taxon>
        <taxon>Pseudomonadati</taxon>
        <taxon>Pseudomonadota</taxon>
        <taxon>Gammaproteobacteria</taxon>
        <taxon>Alteromonadales</taxon>
        <taxon>Pseudoalteromonadaceae</taxon>
        <taxon>Pseudoalteromonas</taxon>
    </lineage>
</organism>
<dbReference type="RefSeq" id="WP_118844348.1">
    <property type="nucleotide sequence ID" value="NZ_CP032090.1"/>
</dbReference>
<evidence type="ECO:0000313" key="1">
    <source>
        <dbReference type="EMBL" id="AXV65412.1"/>
    </source>
</evidence>
<sequence length="231" mass="26677">MENLAKNLWIFNGKSVTFLGLPFSTRMTIIKLSNNELWVHSPIELTEALQQQVDNLGKVTFLIAPNHLHHLFLPQWIDAYSDAKVYGTQELIKKRNDISFNASLNNETSYPWSHDIAQILFTGSALMEECVFFHKQSNTLIVTDLVENFSGNDFNFWQKWLAKGAGILAPKGKTPIDWRLSFMFNKTQASKHIRKIFAWEADMLIMAHGEIIKKDATDFLRQSFNWLVKNK</sequence>
<dbReference type="SUPFAM" id="SSF56281">
    <property type="entry name" value="Metallo-hydrolase/oxidoreductase"/>
    <property type="match status" value="1"/>
</dbReference>
<proteinExistence type="predicted"/>
<dbReference type="GeneID" id="99505609"/>
<gene>
    <name evidence="1" type="ORF">D0907_09065</name>
</gene>
<evidence type="ECO:0000313" key="2">
    <source>
        <dbReference type="Proteomes" id="UP000264605"/>
    </source>
</evidence>
<dbReference type="PANTHER" id="PTHR33835:SF1">
    <property type="entry name" value="METALLO-BETA-LACTAMASE DOMAIN-CONTAINING PROTEIN"/>
    <property type="match status" value="1"/>
</dbReference>
<dbReference type="AlphaFoldDB" id="A0AAD0S029"/>
<dbReference type="PANTHER" id="PTHR33835">
    <property type="entry name" value="YALI0C07656P"/>
    <property type="match status" value="1"/>
</dbReference>
<reference evidence="1 2" key="1">
    <citation type="submission" date="2018-08" db="EMBL/GenBank/DDBJ databases">
        <title>Draft genome sequence of Pseudoalteromonas donghaensis HJ51.</title>
        <authorList>
            <person name="Oh J."/>
            <person name="Roh D."/>
        </authorList>
    </citation>
    <scope>NUCLEOTIDE SEQUENCE [LARGE SCALE GENOMIC DNA]</scope>
    <source>
        <strain evidence="1 2">HJ51</strain>
    </source>
</reference>
<dbReference type="EMBL" id="CP032090">
    <property type="protein sequence ID" value="AXV65412.1"/>
    <property type="molecule type" value="Genomic_DNA"/>
</dbReference>
<accession>A0AAD0S029</accession>
<dbReference type="Pfam" id="PF14234">
    <property type="entry name" value="DUF4336"/>
    <property type="match status" value="1"/>
</dbReference>
<dbReference type="InterPro" id="IPR036866">
    <property type="entry name" value="RibonucZ/Hydroxyglut_hydro"/>
</dbReference>
<protein>
    <submittedName>
        <fullName evidence="1">DUF4336 domain-containing protein</fullName>
    </submittedName>
</protein>
<dbReference type="KEGG" id="pdj:D0907_09065"/>
<name>A0AAD0S029_9GAMM</name>
<dbReference type="Proteomes" id="UP000264605">
    <property type="component" value="Chromosome"/>
</dbReference>
<dbReference type="InterPro" id="IPR025638">
    <property type="entry name" value="DUF4336"/>
</dbReference>